<evidence type="ECO:0000256" key="1">
    <source>
        <dbReference type="ARBA" id="ARBA00004141"/>
    </source>
</evidence>
<feature type="transmembrane region" description="Helical" evidence="7">
    <location>
        <begin position="25"/>
        <end position="44"/>
    </location>
</feature>
<keyword evidence="10" id="KW-1185">Reference proteome</keyword>
<feature type="domain" description="EF-hand" evidence="8">
    <location>
        <begin position="288"/>
        <end position="323"/>
    </location>
</feature>
<dbReference type="InterPro" id="IPR005821">
    <property type="entry name" value="Ion_trans_dom"/>
</dbReference>
<evidence type="ECO:0000256" key="4">
    <source>
        <dbReference type="ARBA" id="ARBA00022989"/>
    </source>
</evidence>
<feature type="transmembrane region" description="Helical" evidence="7">
    <location>
        <begin position="152"/>
        <end position="179"/>
    </location>
</feature>
<dbReference type="InterPro" id="IPR011992">
    <property type="entry name" value="EF-hand-dom_pair"/>
</dbReference>
<keyword evidence="3" id="KW-0106">Calcium</keyword>
<evidence type="ECO:0000256" key="5">
    <source>
        <dbReference type="ARBA" id="ARBA00023136"/>
    </source>
</evidence>
<feature type="transmembrane region" description="Helical" evidence="7">
    <location>
        <begin position="59"/>
        <end position="80"/>
    </location>
</feature>
<dbReference type="PANTHER" id="PTHR10037">
    <property type="entry name" value="VOLTAGE-GATED CATION CHANNEL CALCIUM AND SODIUM"/>
    <property type="match status" value="1"/>
</dbReference>
<evidence type="ECO:0000259" key="8">
    <source>
        <dbReference type="PROSITE" id="PS50222"/>
    </source>
</evidence>
<organism evidence="9 10">
    <name type="scientific">Prorocentrum cordatum</name>
    <dbReference type="NCBI Taxonomy" id="2364126"/>
    <lineage>
        <taxon>Eukaryota</taxon>
        <taxon>Sar</taxon>
        <taxon>Alveolata</taxon>
        <taxon>Dinophyceae</taxon>
        <taxon>Prorocentrales</taxon>
        <taxon>Prorocentraceae</taxon>
        <taxon>Prorocentrum</taxon>
    </lineage>
</organism>
<comment type="caution">
    <text evidence="9">The sequence shown here is derived from an EMBL/GenBank/DDBJ whole genome shotgun (WGS) entry which is preliminary data.</text>
</comment>
<evidence type="ECO:0000256" key="6">
    <source>
        <dbReference type="SAM" id="Coils"/>
    </source>
</evidence>
<feature type="coiled-coil region" evidence="6">
    <location>
        <begin position="272"/>
        <end position="299"/>
    </location>
</feature>
<proteinExistence type="predicted"/>
<protein>
    <recommendedName>
        <fullName evidence="8">EF-hand domain-containing protein</fullName>
    </recommendedName>
</protein>
<dbReference type="Proteomes" id="UP001189429">
    <property type="component" value="Unassembled WGS sequence"/>
</dbReference>
<dbReference type="Gene3D" id="1.10.287.70">
    <property type="match status" value="1"/>
</dbReference>
<dbReference type="PROSITE" id="PS50222">
    <property type="entry name" value="EF_HAND_2"/>
    <property type="match status" value="1"/>
</dbReference>
<dbReference type="InterPro" id="IPR018247">
    <property type="entry name" value="EF_Hand_1_Ca_BS"/>
</dbReference>
<dbReference type="Gene3D" id="1.10.238.10">
    <property type="entry name" value="EF-hand"/>
    <property type="match status" value="1"/>
</dbReference>
<evidence type="ECO:0000256" key="3">
    <source>
        <dbReference type="ARBA" id="ARBA00022837"/>
    </source>
</evidence>
<comment type="subcellular location">
    <subcellularLocation>
        <location evidence="1">Membrane</location>
        <topology evidence="1">Multi-pass membrane protein</topology>
    </subcellularLocation>
</comment>
<dbReference type="InterPro" id="IPR027359">
    <property type="entry name" value="Volt_channel_dom_sf"/>
</dbReference>
<dbReference type="InterPro" id="IPR043203">
    <property type="entry name" value="VGCC_Ca_Na"/>
</dbReference>
<keyword evidence="5 7" id="KW-0472">Membrane</keyword>
<evidence type="ECO:0000313" key="9">
    <source>
        <dbReference type="EMBL" id="CAK0821190.1"/>
    </source>
</evidence>
<dbReference type="InterPro" id="IPR002048">
    <property type="entry name" value="EF_hand_dom"/>
</dbReference>
<dbReference type="PROSITE" id="PS00018">
    <property type="entry name" value="EF_HAND_1"/>
    <property type="match status" value="1"/>
</dbReference>
<dbReference type="Pfam" id="PF00520">
    <property type="entry name" value="Ion_trans"/>
    <property type="match status" value="1"/>
</dbReference>
<gene>
    <name evidence="9" type="ORF">PCOR1329_LOCUS22580</name>
</gene>
<sequence length="432" mass="48631">MFGKLGTSEAPPRFDPVSLAVDSRAFSIVVYSMILLNCVFMVHAANEEIDRYSSGPSEFVVIVELIFQALYTIECIVKLWRFRLYYFYDSNWKYNWLDFSLLLMGVYYNFFENLLPNLTWLRMLRMLKLAKALRVIRLIAMVKPLRAILKSLASTIGTLGWSVVMLSGILFLFALIFVLRVASYLEEQELDGSLDPQVRDGLLQTYGSVETTMRNLYICSTGGDDWIACFDPLLPTGAVNQWVFLGFVAFTQIAVLNIILGIFVDEAMRSMLAETSERAREHAEELLQTERELRALCVEADTDGNGKLTQGEWLMAVKTSRLKNYLHMLDFRSSEVKDLVDSMCEQSPDGAVDIDAFVRACMRCRGAASRFDVQHVLRSIEGLRQSLRASGIDGRFTPPDASTDICRYGLRAARSAAAQCSAAALVDFGKSD</sequence>
<keyword evidence="6" id="KW-0175">Coiled coil</keyword>
<evidence type="ECO:0000256" key="7">
    <source>
        <dbReference type="SAM" id="Phobius"/>
    </source>
</evidence>
<dbReference type="SUPFAM" id="SSF81324">
    <property type="entry name" value="Voltage-gated potassium channels"/>
    <property type="match status" value="1"/>
</dbReference>
<dbReference type="Gene3D" id="1.20.120.350">
    <property type="entry name" value="Voltage-gated potassium channels. Chain C"/>
    <property type="match status" value="1"/>
</dbReference>
<feature type="transmembrane region" description="Helical" evidence="7">
    <location>
        <begin position="242"/>
        <end position="264"/>
    </location>
</feature>
<evidence type="ECO:0000256" key="2">
    <source>
        <dbReference type="ARBA" id="ARBA00022692"/>
    </source>
</evidence>
<keyword evidence="2 7" id="KW-0812">Transmembrane</keyword>
<keyword evidence="4 7" id="KW-1133">Transmembrane helix</keyword>
<evidence type="ECO:0000313" key="10">
    <source>
        <dbReference type="Proteomes" id="UP001189429"/>
    </source>
</evidence>
<feature type="transmembrane region" description="Helical" evidence="7">
    <location>
        <begin position="92"/>
        <end position="111"/>
    </location>
</feature>
<dbReference type="PANTHER" id="PTHR10037:SF62">
    <property type="entry name" value="SODIUM CHANNEL PROTEIN 60E"/>
    <property type="match status" value="1"/>
</dbReference>
<reference evidence="9" key="1">
    <citation type="submission" date="2023-10" db="EMBL/GenBank/DDBJ databases">
        <authorList>
            <person name="Chen Y."/>
            <person name="Shah S."/>
            <person name="Dougan E. K."/>
            <person name="Thang M."/>
            <person name="Chan C."/>
        </authorList>
    </citation>
    <scope>NUCLEOTIDE SEQUENCE [LARGE SCALE GENOMIC DNA]</scope>
</reference>
<name>A0ABN9RPQ3_9DINO</name>
<dbReference type="SUPFAM" id="SSF47473">
    <property type="entry name" value="EF-hand"/>
    <property type="match status" value="1"/>
</dbReference>
<accession>A0ABN9RPQ3</accession>
<dbReference type="EMBL" id="CAUYUJ010007559">
    <property type="protein sequence ID" value="CAK0821190.1"/>
    <property type="molecule type" value="Genomic_DNA"/>
</dbReference>